<organism evidence="1 2">
    <name type="scientific">Pseudoxanthomonas wuyuanensis</name>
    <dbReference type="NCBI Taxonomy" id="1073196"/>
    <lineage>
        <taxon>Bacteria</taxon>
        <taxon>Pseudomonadati</taxon>
        <taxon>Pseudomonadota</taxon>
        <taxon>Gammaproteobacteria</taxon>
        <taxon>Lysobacterales</taxon>
        <taxon>Lysobacteraceae</taxon>
        <taxon>Pseudoxanthomonas</taxon>
    </lineage>
</organism>
<protein>
    <submittedName>
        <fullName evidence="1">Uncharacterized protein</fullName>
    </submittedName>
</protein>
<dbReference type="AlphaFoldDB" id="A0A286D836"/>
<evidence type="ECO:0000313" key="2">
    <source>
        <dbReference type="Proteomes" id="UP000219374"/>
    </source>
</evidence>
<dbReference type="EMBL" id="OCND01000005">
    <property type="protein sequence ID" value="SOD54784.1"/>
    <property type="molecule type" value="Genomic_DNA"/>
</dbReference>
<sequence>MESVELMSADTDAAFRSALSQLDTQVPRRAQGRRSHHTERYCAAHLLATLPTSRLSFPLRLTHGDKPDFVLELPETSIGIEHTEAVSENEAHAQFLREKEGLGPEVFFMSRAVPGEPRKSAARLRQEIKDDAWGDGWYGDSTEREWAIAMAYYVKQKLSKALAPGFLRHPQNWLMVYDNWPVPSVDYRNSASHLQPLLEAMDVFSVFDAIFVLDDAQMCEFRSTPIIYALRNPSDGHCPIRDTSGHADKDSTYRRR</sequence>
<proteinExistence type="predicted"/>
<gene>
    <name evidence="1" type="ORF">SAMN06296416_10544</name>
</gene>
<name>A0A286D836_9GAMM</name>
<evidence type="ECO:0000313" key="1">
    <source>
        <dbReference type="EMBL" id="SOD54784.1"/>
    </source>
</evidence>
<accession>A0A286D836</accession>
<dbReference type="Proteomes" id="UP000219374">
    <property type="component" value="Unassembled WGS sequence"/>
</dbReference>
<reference evidence="1 2" key="1">
    <citation type="submission" date="2017-09" db="EMBL/GenBank/DDBJ databases">
        <authorList>
            <person name="Ehlers B."/>
            <person name="Leendertz F.H."/>
        </authorList>
    </citation>
    <scope>NUCLEOTIDE SEQUENCE [LARGE SCALE GENOMIC DNA]</scope>
    <source>
        <strain evidence="1 2">CGMCC 1.10978</strain>
    </source>
</reference>
<keyword evidence="2" id="KW-1185">Reference proteome</keyword>